<evidence type="ECO:0000313" key="1">
    <source>
        <dbReference type="EMBL" id="KAA0039203.1"/>
    </source>
</evidence>
<dbReference type="Proteomes" id="UP000321393">
    <property type="component" value="Unassembled WGS sequence"/>
</dbReference>
<organism evidence="2 4">
    <name type="scientific">Cucumis melo var. makuwa</name>
    <name type="common">Oriental melon</name>
    <dbReference type="NCBI Taxonomy" id="1194695"/>
    <lineage>
        <taxon>Eukaryota</taxon>
        <taxon>Viridiplantae</taxon>
        <taxon>Streptophyta</taxon>
        <taxon>Embryophyta</taxon>
        <taxon>Tracheophyta</taxon>
        <taxon>Spermatophyta</taxon>
        <taxon>Magnoliopsida</taxon>
        <taxon>eudicotyledons</taxon>
        <taxon>Gunneridae</taxon>
        <taxon>Pentapetalae</taxon>
        <taxon>rosids</taxon>
        <taxon>fabids</taxon>
        <taxon>Cucurbitales</taxon>
        <taxon>Cucurbitaceae</taxon>
        <taxon>Benincaseae</taxon>
        <taxon>Cucumis</taxon>
    </lineage>
</organism>
<comment type="caution">
    <text evidence="2">The sequence shown here is derived from an EMBL/GenBank/DDBJ whole genome shotgun (WGS) entry which is preliminary data.</text>
</comment>
<sequence>MCHARHRSVSRKPPVSLHRTISQSCVRVRATSPATESILTRAVFAFPKCLSISPGYTKDQFVLDVPLGSPKTRDVPTGSQITRVREHASLGVEVEVRAKGSWRLTRSDRSEPYESFLLPPYVI</sequence>
<proteinExistence type="predicted"/>
<reference evidence="3 4" key="1">
    <citation type="submission" date="2019-08" db="EMBL/GenBank/DDBJ databases">
        <title>Draft genome sequences of two oriental melons (Cucumis melo L. var makuwa).</title>
        <authorList>
            <person name="Kwon S.-Y."/>
        </authorList>
    </citation>
    <scope>NUCLEOTIDE SEQUENCE [LARGE SCALE GENOMIC DNA]</scope>
    <source>
        <strain evidence="4">cv. Chang Bougi</strain>
        <strain evidence="3">cv. SW 3</strain>
        <tissue evidence="2">Leaf</tissue>
    </source>
</reference>
<gene>
    <name evidence="2" type="ORF">E5676_scaffold607G00400</name>
    <name evidence="1" type="ORF">E6C27_scaffold121G001210</name>
</gene>
<dbReference type="EMBL" id="SSTE01018442">
    <property type="protein sequence ID" value="KAA0039203.1"/>
    <property type="molecule type" value="Genomic_DNA"/>
</dbReference>
<dbReference type="EMBL" id="SSTD01007883">
    <property type="protein sequence ID" value="TYK18470.1"/>
    <property type="molecule type" value="Genomic_DNA"/>
</dbReference>
<dbReference type="Proteomes" id="UP000321947">
    <property type="component" value="Unassembled WGS sequence"/>
</dbReference>
<name>A0A5D3D4L8_CUCMM</name>
<evidence type="ECO:0000313" key="2">
    <source>
        <dbReference type="EMBL" id="TYK18470.1"/>
    </source>
</evidence>
<protein>
    <submittedName>
        <fullName evidence="2">Uncharacterized protein</fullName>
    </submittedName>
</protein>
<accession>A0A5D3D4L8</accession>
<evidence type="ECO:0000313" key="4">
    <source>
        <dbReference type="Proteomes" id="UP000321947"/>
    </source>
</evidence>
<dbReference type="AlphaFoldDB" id="A0A5D3D4L8"/>
<evidence type="ECO:0000313" key="3">
    <source>
        <dbReference type="Proteomes" id="UP000321393"/>
    </source>
</evidence>